<accession>A0A061SMM3</accession>
<dbReference type="Pfam" id="PF00206">
    <property type="entry name" value="Lyase_1"/>
    <property type="match status" value="1"/>
</dbReference>
<protein>
    <submittedName>
        <fullName evidence="3">3-carboxy-cis,cis-muconate cycloisomerase</fullName>
    </submittedName>
</protein>
<comment type="caution">
    <text evidence="3">The sequence shown here is derived from an EMBL/GenBank/DDBJ whole genome shotgun (WGS) entry which is preliminary data.</text>
</comment>
<dbReference type="STRING" id="83219.PM02_10895"/>
<evidence type="ECO:0000256" key="1">
    <source>
        <dbReference type="ARBA" id="ARBA00034772"/>
    </source>
</evidence>
<dbReference type="InterPro" id="IPR008948">
    <property type="entry name" value="L-Aspartase-like"/>
</dbReference>
<evidence type="ECO:0000259" key="2">
    <source>
        <dbReference type="SMART" id="SM00998"/>
    </source>
</evidence>
<dbReference type="RefSeq" id="WP_037908221.1">
    <property type="nucleotide sequence ID" value="NZ_JEMU01000008.1"/>
</dbReference>
<evidence type="ECO:0000313" key="4">
    <source>
        <dbReference type="Proteomes" id="UP000027337"/>
    </source>
</evidence>
<proteinExistence type="inferred from homology"/>
<dbReference type="PANTHER" id="PTHR43172">
    <property type="entry name" value="ADENYLOSUCCINATE LYASE"/>
    <property type="match status" value="1"/>
</dbReference>
<sequence length="441" mass="46123">MAASVFDSPLFAQLFPTGDTGRLFSDSAAIRAMLLTEGALAKVQGDLGVIPQISGAAIHRAAMEIQVDPGAIAKATGANGVSVPGLVAAFRSEMQAPEHAQFVHWGATSQDIIDTALMLRLRQALALAEADLREILMALGAQAAEHATLPMSARTYGQHATPTTWGAVLAEWGMPLLDALSELDTLRKSSLWVSLAGASGTASALGEKATETRAGLAKALGLGDPMRSWHTDRTPLLRIADWQGRVMAALAHIGQSLIGLTGSDVQEISLGAAGASSTMPQKQNPVGPSTILALSHQFTGQRATLQAAAAHQHQRDGAAWFAEWMAVPPLCLSLASALEHTKRLASGIAPRPVQMHANLEATLGLIHAEALSFALAGLMPRPEAQAKAKALCLEAMEKRIPLKDLATAAYPKLDTAAFDPVAGAGHAAQDAAEFARRTKDL</sequence>
<gene>
    <name evidence="3" type="ORF">PM02_10895</name>
</gene>
<dbReference type="InterPro" id="IPR019468">
    <property type="entry name" value="AdenyloSucc_lyase_C"/>
</dbReference>
<dbReference type="eggNOG" id="COG0015">
    <property type="taxonomic scope" value="Bacteria"/>
</dbReference>
<dbReference type="AlphaFoldDB" id="A0A061SMM3"/>
<keyword evidence="4" id="KW-1185">Reference proteome</keyword>
<organism evidence="3 4">
    <name type="scientific">Sulfitobacter mediterraneus</name>
    <dbReference type="NCBI Taxonomy" id="83219"/>
    <lineage>
        <taxon>Bacteria</taxon>
        <taxon>Pseudomonadati</taxon>
        <taxon>Pseudomonadota</taxon>
        <taxon>Alphaproteobacteria</taxon>
        <taxon>Rhodobacterales</taxon>
        <taxon>Roseobacteraceae</taxon>
        <taxon>Sulfitobacter</taxon>
    </lineage>
</organism>
<dbReference type="GO" id="GO:0016853">
    <property type="term" value="F:isomerase activity"/>
    <property type="evidence" value="ECO:0007669"/>
    <property type="project" value="UniProtKB-KW"/>
</dbReference>
<keyword evidence="3" id="KW-0413">Isomerase</keyword>
<dbReference type="SUPFAM" id="SSF48557">
    <property type="entry name" value="L-aspartase-like"/>
    <property type="match status" value="1"/>
</dbReference>
<dbReference type="PRINTS" id="PR00149">
    <property type="entry name" value="FUMRATELYASE"/>
</dbReference>
<dbReference type="Proteomes" id="UP000027337">
    <property type="component" value="Unassembled WGS sequence"/>
</dbReference>
<dbReference type="EMBL" id="JEMU01000008">
    <property type="protein sequence ID" value="KAJ02971.1"/>
    <property type="molecule type" value="Genomic_DNA"/>
</dbReference>
<dbReference type="InterPro" id="IPR022761">
    <property type="entry name" value="Fumarate_lyase_N"/>
</dbReference>
<comment type="similarity">
    <text evidence="1">Belongs to the class-II fumarase/aspartase family.</text>
</comment>
<dbReference type="Gene3D" id="1.20.200.10">
    <property type="entry name" value="Fumarase/aspartase (Central domain)"/>
    <property type="match status" value="1"/>
</dbReference>
<reference evidence="3 4" key="1">
    <citation type="journal article" date="2014" name="Genome Announc.">
        <title>Draft Genome Sequences of Two Isolates of the Roseobacter Group, Sulfitobacter sp. Strains 3SOLIMAR09 and 1FIGIMAR09, from Harbors of Mallorca Island (Mediterranean Sea).</title>
        <authorList>
            <person name="Mas-Llado M."/>
            <person name="Pina-Villalonga J.M."/>
            <person name="Brunet-Galmes I."/>
            <person name="Nogales B."/>
            <person name="Bosch R."/>
        </authorList>
    </citation>
    <scope>NUCLEOTIDE SEQUENCE [LARGE SCALE GENOMIC DNA]</scope>
    <source>
        <strain evidence="3 4">1FIGIMAR09</strain>
    </source>
</reference>
<name>A0A061SMM3_9RHOB</name>
<dbReference type="SMART" id="SM00998">
    <property type="entry name" value="ADSL_C"/>
    <property type="match status" value="1"/>
</dbReference>
<dbReference type="PANTHER" id="PTHR43172:SF2">
    <property type="entry name" value="ADENYLOSUCCINATE LYASE C-TERMINAL DOMAIN-CONTAINING PROTEIN"/>
    <property type="match status" value="1"/>
</dbReference>
<evidence type="ECO:0000313" key="3">
    <source>
        <dbReference type="EMBL" id="KAJ02971.1"/>
    </source>
</evidence>
<dbReference type="Gene3D" id="1.10.40.30">
    <property type="entry name" value="Fumarase/aspartase (C-terminal domain)"/>
    <property type="match status" value="1"/>
</dbReference>
<dbReference type="InterPro" id="IPR000362">
    <property type="entry name" value="Fumarate_lyase_fam"/>
</dbReference>
<feature type="domain" description="Adenylosuccinate lyase C-terminal" evidence="2">
    <location>
        <begin position="363"/>
        <end position="435"/>
    </location>
</feature>